<reference evidence="1 2" key="1">
    <citation type="submission" date="2018-06" db="EMBL/GenBank/DDBJ databases">
        <title>Extensive metabolic versatility and redundancy in microbially diverse, dynamic hydrothermal sediments.</title>
        <authorList>
            <person name="Dombrowski N."/>
            <person name="Teske A."/>
            <person name="Baker B.J."/>
        </authorList>
    </citation>
    <scope>NUCLEOTIDE SEQUENCE [LARGE SCALE GENOMIC DNA]</scope>
    <source>
        <strain evidence="1">B10_G13</strain>
    </source>
</reference>
<evidence type="ECO:0008006" key="3">
    <source>
        <dbReference type="Google" id="ProtNLM"/>
    </source>
</evidence>
<dbReference type="EMBL" id="QNBD01000217">
    <property type="protein sequence ID" value="RKX69097.1"/>
    <property type="molecule type" value="Genomic_DNA"/>
</dbReference>
<dbReference type="Proteomes" id="UP000271125">
    <property type="component" value="Unassembled WGS sequence"/>
</dbReference>
<dbReference type="SUPFAM" id="SSF51126">
    <property type="entry name" value="Pectin lyase-like"/>
    <property type="match status" value="2"/>
</dbReference>
<accession>A0A660SEJ3</accession>
<sequence length="308" mass="33928">MYPGTYVENINYNDKNITVASLYINIQNYSYTDSTIIDGNQNGSVVIFESGEDSTAVLCGFTVQNGSGTSNLGNIRGGGIFSKNADPKISSCIIKNNNAEIGAGIHCRYSNIILENTTICYNHAFMIGGGIHLRDNSTIHFSTINRCNIYFNYGGMGCDIETYQVQELNVIVDTFTVMNPDSYFALSQPENNFTFDILNAKIEPVNQDLYVSPDGDNNNSGLTQSETLKNIAYALTKIASDSTHPNTIHLADGIYSPSLTDEKFALNCRNYISIIGVVEDNTILDAENYSNIIYVYDDKNFSIKNLGN</sequence>
<dbReference type="InterPro" id="IPR011050">
    <property type="entry name" value="Pectin_lyase_fold/virulence"/>
</dbReference>
<gene>
    <name evidence="1" type="ORF">DRP43_04780</name>
</gene>
<evidence type="ECO:0000313" key="1">
    <source>
        <dbReference type="EMBL" id="RKX69097.1"/>
    </source>
</evidence>
<dbReference type="AlphaFoldDB" id="A0A660SEJ3"/>
<name>A0A660SEJ3_UNCT6</name>
<evidence type="ECO:0000313" key="2">
    <source>
        <dbReference type="Proteomes" id="UP000271125"/>
    </source>
</evidence>
<protein>
    <recommendedName>
        <fullName evidence="3">DUF1565 domain-containing protein</fullName>
    </recommendedName>
</protein>
<proteinExistence type="predicted"/>
<organism evidence="1 2">
    <name type="scientific">candidate division TA06 bacterium</name>
    <dbReference type="NCBI Taxonomy" id="2250710"/>
    <lineage>
        <taxon>Bacteria</taxon>
        <taxon>Bacteria division TA06</taxon>
    </lineage>
</organism>
<comment type="caution">
    <text evidence="1">The sequence shown here is derived from an EMBL/GenBank/DDBJ whole genome shotgun (WGS) entry which is preliminary data.</text>
</comment>